<sequence>MTKGVDTGSIIFRTQELMDFSGLGKLTIAETM</sequence>
<dbReference type="AlphaFoldDB" id="A0A9X0QED1"/>
<evidence type="ECO:0000313" key="2">
    <source>
        <dbReference type="Proteomes" id="UP000535182"/>
    </source>
</evidence>
<protein>
    <submittedName>
        <fullName evidence="1">Uncharacterized protein</fullName>
    </submittedName>
</protein>
<organism evidence="1 2">
    <name type="scientific">Tunturiibacter gelidiferens</name>
    <dbReference type="NCBI Taxonomy" id="3069689"/>
    <lineage>
        <taxon>Bacteria</taxon>
        <taxon>Pseudomonadati</taxon>
        <taxon>Acidobacteriota</taxon>
        <taxon>Terriglobia</taxon>
        <taxon>Terriglobales</taxon>
        <taxon>Acidobacteriaceae</taxon>
        <taxon>Tunturiibacter</taxon>
    </lineage>
</organism>
<evidence type="ECO:0000313" key="1">
    <source>
        <dbReference type="EMBL" id="MBB5328723.1"/>
    </source>
</evidence>
<reference evidence="1 2" key="1">
    <citation type="submission" date="2020-08" db="EMBL/GenBank/DDBJ databases">
        <title>Genomic Encyclopedia of Type Strains, Phase IV (KMG-V): Genome sequencing to study the core and pangenomes of soil and plant-associated prokaryotes.</title>
        <authorList>
            <person name="Whitman W."/>
        </authorList>
    </citation>
    <scope>NUCLEOTIDE SEQUENCE [LARGE SCALE GENOMIC DNA]</scope>
    <source>
        <strain evidence="1 2">X5P2</strain>
    </source>
</reference>
<proteinExistence type="predicted"/>
<gene>
    <name evidence="1" type="ORF">HDF14_002333</name>
</gene>
<accession>A0A9X0QED1</accession>
<comment type="caution">
    <text evidence="1">The sequence shown here is derived from an EMBL/GenBank/DDBJ whole genome shotgun (WGS) entry which is preliminary data.</text>
</comment>
<dbReference type="Proteomes" id="UP000535182">
    <property type="component" value="Unassembled WGS sequence"/>
</dbReference>
<dbReference type="EMBL" id="JACHEB010000004">
    <property type="protein sequence ID" value="MBB5328723.1"/>
    <property type="molecule type" value="Genomic_DNA"/>
</dbReference>
<keyword evidence="2" id="KW-1185">Reference proteome</keyword>
<name>A0A9X0QED1_9BACT</name>